<dbReference type="AlphaFoldDB" id="A0A6V7P4D6"/>
<sequence length="105" mass="11487">MSYLSISKLASMDMEPEEEELNLSLSLHHLLPQSRPGSSPATTAPGRASPSAVSRNSKDAWEELAGGVALTERQKGKKSYNMGRFETGMKHNEELADEIDLSLKL</sequence>
<evidence type="ECO:0000256" key="1">
    <source>
        <dbReference type="SAM" id="MobiDB-lite"/>
    </source>
</evidence>
<proteinExistence type="predicted"/>
<name>A0A6V7P4D6_ANACO</name>
<reference evidence="2" key="1">
    <citation type="submission" date="2020-07" db="EMBL/GenBank/DDBJ databases">
        <authorList>
            <person name="Lin J."/>
        </authorList>
    </citation>
    <scope>NUCLEOTIDE SEQUENCE</scope>
</reference>
<feature type="region of interest" description="Disordered" evidence="1">
    <location>
        <begin position="30"/>
        <end position="58"/>
    </location>
</feature>
<organism evidence="2">
    <name type="scientific">Ananas comosus var. bracteatus</name>
    <name type="common">red pineapple</name>
    <dbReference type="NCBI Taxonomy" id="296719"/>
    <lineage>
        <taxon>Eukaryota</taxon>
        <taxon>Viridiplantae</taxon>
        <taxon>Streptophyta</taxon>
        <taxon>Embryophyta</taxon>
        <taxon>Tracheophyta</taxon>
        <taxon>Spermatophyta</taxon>
        <taxon>Magnoliopsida</taxon>
        <taxon>Liliopsida</taxon>
        <taxon>Poales</taxon>
        <taxon>Bromeliaceae</taxon>
        <taxon>Bromelioideae</taxon>
        <taxon>Ananas</taxon>
    </lineage>
</organism>
<accession>A0A6V7P4D6</accession>
<evidence type="ECO:0000313" key="2">
    <source>
        <dbReference type="EMBL" id="CAD1825514.1"/>
    </source>
</evidence>
<protein>
    <submittedName>
        <fullName evidence="2">Uncharacterized protein</fullName>
    </submittedName>
</protein>
<dbReference type="EMBL" id="LR862145">
    <property type="protein sequence ID" value="CAD1825514.1"/>
    <property type="molecule type" value="Genomic_DNA"/>
</dbReference>
<gene>
    <name evidence="2" type="ORF">CB5_LOCUS8725</name>
</gene>